<comment type="caution">
    <text evidence="3">The sequence shown here is derived from an EMBL/GenBank/DDBJ whole genome shotgun (WGS) entry which is preliminary data.</text>
</comment>
<dbReference type="InterPro" id="IPR001466">
    <property type="entry name" value="Beta-lactam-related"/>
</dbReference>
<evidence type="ECO:0000259" key="2">
    <source>
        <dbReference type="Pfam" id="PF00144"/>
    </source>
</evidence>
<keyword evidence="1" id="KW-0732">Signal</keyword>
<dbReference type="PANTHER" id="PTHR43283">
    <property type="entry name" value="BETA-LACTAMASE-RELATED"/>
    <property type="match status" value="1"/>
</dbReference>
<dbReference type="Pfam" id="PF00144">
    <property type="entry name" value="Beta-lactamase"/>
    <property type="match status" value="1"/>
</dbReference>
<dbReference type="SUPFAM" id="SSF56601">
    <property type="entry name" value="beta-lactamase/transpeptidase-like"/>
    <property type="match status" value="1"/>
</dbReference>
<dbReference type="InterPro" id="IPR012338">
    <property type="entry name" value="Beta-lactam/transpept-like"/>
</dbReference>
<dbReference type="InterPro" id="IPR050789">
    <property type="entry name" value="Diverse_Enzym_Activities"/>
</dbReference>
<keyword evidence="4" id="KW-1185">Reference proteome</keyword>
<sequence length="421" mass="46327">MLMSKKHPLKSALACASVMATVFSGGSVNAASTVDPLVAAVGPVSDVPVAVQNTRWAMLQPYFNTLTFRSMDSLFTTRKVPHSGTPSPLTRTDKSLSFSYQFDGKSYTPEQFLDRTYTNALLIMKDGNIVYENYRNNSDAQTRFMGWSMTKSLTSILIGCALEEGRIQSLDDDITTYLPELKQGAYNGVTIRQVLGMRSGVDYEERYDFENPGLAARNHILALVNNVARFVEPAKTIKRAHKPGEVFAYKTIDTAVLGLLIERVSDGGTIASYMTRHLWEPLGAESDGFFIMDGQPGVGREFNGAGYNATMRDYARIGKMMLQEGRINGKQIVSPEWVRLSTQSVGPEDRDGGPGGYGYQWWTVADSDAYSAIGLQGQFIFVDPASNTVIVKLSYFPPGDDTQLTNETFSFFAAAAAWKAE</sequence>
<feature type="chain" id="PRO_5047368141" evidence="1">
    <location>
        <begin position="31"/>
        <end position="421"/>
    </location>
</feature>
<gene>
    <name evidence="3" type="ORF">JW498_18155</name>
</gene>
<evidence type="ECO:0000313" key="4">
    <source>
        <dbReference type="Proteomes" id="UP000760472"/>
    </source>
</evidence>
<protein>
    <submittedName>
        <fullName evidence="3">Serine hydrolase</fullName>
    </submittedName>
</protein>
<accession>A0ABS2WC53</accession>
<reference evidence="3 4" key="1">
    <citation type="submission" date="2021-02" db="EMBL/GenBank/DDBJ databases">
        <title>A novel species of genus Amphritea isolated from a fishpond in China.</title>
        <authorList>
            <person name="Lu H."/>
        </authorList>
    </citation>
    <scope>NUCLEOTIDE SEQUENCE [LARGE SCALE GENOMIC DNA]</scope>
    <source>
        <strain evidence="3 4">RP18W</strain>
    </source>
</reference>
<organism evidence="3 4">
    <name type="scientific">Amphritea pacifica</name>
    <dbReference type="NCBI Taxonomy" id="2811233"/>
    <lineage>
        <taxon>Bacteria</taxon>
        <taxon>Pseudomonadati</taxon>
        <taxon>Pseudomonadota</taxon>
        <taxon>Gammaproteobacteria</taxon>
        <taxon>Oceanospirillales</taxon>
        <taxon>Oceanospirillaceae</taxon>
        <taxon>Amphritea</taxon>
    </lineage>
</organism>
<dbReference type="GO" id="GO:0016787">
    <property type="term" value="F:hydrolase activity"/>
    <property type="evidence" value="ECO:0007669"/>
    <property type="project" value="UniProtKB-KW"/>
</dbReference>
<evidence type="ECO:0000313" key="3">
    <source>
        <dbReference type="EMBL" id="MBN0989297.1"/>
    </source>
</evidence>
<feature type="signal peptide" evidence="1">
    <location>
        <begin position="1"/>
        <end position="30"/>
    </location>
</feature>
<evidence type="ECO:0000256" key="1">
    <source>
        <dbReference type="SAM" id="SignalP"/>
    </source>
</evidence>
<dbReference type="Proteomes" id="UP000760472">
    <property type="component" value="Unassembled WGS sequence"/>
</dbReference>
<proteinExistence type="predicted"/>
<dbReference type="Gene3D" id="3.40.710.10">
    <property type="entry name" value="DD-peptidase/beta-lactamase superfamily"/>
    <property type="match status" value="1"/>
</dbReference>
<name>A0ABS2WC53_9GAMM</name>
<keyword evidence="3" id="KW-0378">Hydrolase</keyword>
<dbReference type="PANTHER" id="PTHR43283:SF14">
    <property type="entry name" value="BLL8153 PROTEIN"/>
    <property type="match status" value="1"/>
</dbReference>
<dbReference type="EMBL" id="JAFFZP010000037">
    <property type="protein sequence ID" value="MBN0989297.1"/>
    <property type="molecule type" value="Genomic_DNA"/>
</dbReference>
<feature type="domain" description="Beta-lactamase-related" evidence="2">
    <location>
        <begin position="120"/>
        <end position="399"/>
    </location>
</feature>